<evidence type="ECO:0000313" key="1">
    <source>
        <dbReference type="EMBL" id="CAD8129973.1"/>
    </source>
</evidence>
<sequence length="216" mass="25640">MKKLDYKLHQSNISRNLHQISFQIMLVMIILLQKVKVPTKQFSCQQQITSSRYMSTAIYNKIKLDFFCIINKQMNISELVNIQVKNTLFLFKTKVIINYQYEQIEFNQIREKKQQNIKQNDLKDIKDQSVQCDITKTTKLFFERNIKQKESISKNNYQQQLTTINTFNFNLIRTTGIDNLNSRIQSTMNSTIPSSYNELSIHQIYFFPSPQFSIHA</sequence>
<dbReference type="Proteomes" id="UP000692954">
    <property type="component" value="Unassembled WGS sequence"/>
</dbReference>
<name>A0A8S1RRI4_9CILI</name>
<accession>A0A8S1RRI4</accession>
<dbReference type="EMBL" id="CAJJDN010000254">
    <property type="protein sequence ID" value="CAD8129973.1"/>
    <property type="molecule type" value="Genomic_DNA"/>
</dbReference>
<reference evidence="1" key="1">
    <citation type="submission" date="2021-01" db="EMBL/GenBank/DDBJ databases">
        <authorList>
            <consortium name="Genoscope - CEA"/>
            <person name="William W."/>
        </authorList>
    </citation>
    <scope>NUCLEOTIDE SEQUENCE</scope>
</reference>
<gene>
    <name evidence="1" type="ORF">PSON_ATCC_30995.1.T2540003</name>
</gene>
<organism evidence="1 2">
    <name type="scientific">Paramecium sonneborni</name>
    <dbReference type="NCBI Taxonomy" id="65129"/>
    <lineage>
        <taxon>Eukaryota</taxon>
        <taxon>Sar</taxon>
        <taxon>Alveolata</taxon>
        <taxon>Ciliophora</taxon>
        <taxon>Intramacronucleata</taxon>
        <taxon>Oligohymenophorea</taxon>
        <taxon>Peniculida</taxon>
        <taxon>Parameciidae</taxon>
        <taxon>Paramecium</taxon>
    </lineage>
</organism>
<evidence type="ECO:0000313" key="2">
    <source>
        <dbReference type="Proteomes" id="UP000692954"/>
    </source>
</evidence>
<dbReference type="AlphaFoldDB" id="A0A8S1RRI4"/>
<keyword evidence="2" id="KW-1185">Reference proteome</keyword>
<comment type="caution">
    <text evidence="1">The sequence shown here is derived from an EMBL/GenBank/DDBJ whole genome shotgun (WGS) entry which is preliminary data.</text>
</comment>
<protein>
    <submittedName>
        <fullName evidence="1">Uncharacterized protein</fullName>
    </submittedName>
</protein>
<proteinExistence type="predicted"/>